<dbReference type="EMBL" id="QGKX02001290">
    <property type="protein sequence ID" value="KAF3541553.1"/>
    <property type="molecule type" value="Genomic_DNA"/>
</dbReference>
<evidence type="ECO:0000313" key="1">
    <source>
        <dbReference type="EMBL" id="KAF3541553.1"/>
    </source>
</evidence>
<evidence type="ECO:0000313" key="2">
    <source>
        <dbReference type="Proteomes" id="UP000712600"/>
    </source>
</evidence>
<reference evidence="1" key="1">
    <citation type="submission" date="2019-12" db="EMBL/GenBank/DDBJ databases">
        <title>Genome sequencing and annotation of Brassica cretica.</title>
        <authorList>
            <person name="Studholme D.J."/>
            <person name="Sarris P."/>
        </authorList>
    </citation>
    <scope>NUCLEOTIDE SEQUENCE</scope>
    <source>
        <strain evidence="1">PFS-109/04</strain>
        <tissue evidence="1">Leaf</tissue>
    </source>
</reference>
<name>A0A8S9QNV7_BRACR</name>
<sequence length="247" mass="27845">MRGDTWAHTCREACTRQIQGDTPTSTSPPACTAFIRCDTPSSACQSGYVVLRYCDTSCYDLSSCMFSTHARLHFVLVLTLRFLYARYHVMAICVETPQASWDYEFLHGVYWGKIFHKEITPTSGFQVPVSRFRVPAPGAHQFFSRQGKVSHLEDLLLRHAYDRLTLAVTTHQGKIYAHRSTSTTLLPGSGHDLQLISRVTPCSLKHLDTSCSLQLIDRSTICSGHVPPKTDDSYQLQSYVHPRLHAH</sequence>
<proteinExistence type="predicted"/>
<comment type="caution">
    <text evidence="1">The sequence shown here is derived from an EMBL/GenBank/DDBJ whole genome shotgun (WGS) entry which is preliminary data.</text>
</comment>
<gene>
    <name evidence="1" type="ORF">F2Q69_00022983</name>
</gene>
<dbReference type="Proteomes" id="UP000712600">
    <property type="component" value="Unassembled WGS sequence"/>
</dbReference>
<dbReference type="AlphaFoldDB" id="A0A8S9QNV7"/>
<protein>
    <submittedName>
        <fullName evidence="1">Uncharacterized protein</fullName>
    </submittedName>
</protein>
<organism evidence="1 2">
    <name type="scientific">Brassica cretica</name>
    <name type="common">Mustard</name>
    <dbReference type="NCBI Taxonomy" id="69181"/>
    <lineage>
        <taxon>Eukaryota</taxon>
        <taxon>Viridiplantae</taxon>
        <taxon>Streptophyta</taxon>
        <taxon>Embryophyta</taxon>
        <taxon>Tracheophyta</taxon>
        <taxon>Spermatophyta</taxon>
        <taxon>Magnoliopsida</taxon>
        <taxon>eudicotyledons</taxon>
        <taxon>Gunneridae</taxon>
        <taxon>Pentapetalae</taxon>
        <taxon>rosids</taxon>
        <taxon>malvids</taxon>
        <taxon>Brassicales</taxon>
        <taxon>Brassicaceae</taxon>
        <taxon>Brassiceae</taxon>
        <taxon>Brassica</taxon>
    </lineage>
</organism>
<accession>A0A8S9QNV7</accession>